<feature type="transmembrane region" description="Helical" evidence="1">
    <location>
        <begin position="388"/>
        <end position="408"/>
    </location>
</feature>
<dbReference type="VEuPathDB" id="MicrosporidiaDB:NEQG_01056"/>
<name>I3EGL9_NEMP3</name>
<dbReference type="EMBL" id="GL870878">
    <property type="protein sequence ID" value="EIJ88366.1"/>
    <property type="molecule type" value="Genomic_DNA"/>
</dbReference>
<keyword evidence="3" id="KW-1185">Reference proteome</keyword>
<evidence type="ECO:0000313" key="2">
    <source>
        <dbReference type="EMBL" id="EIJ88366.1"/>
    </source>
</evidence>
<accession>I3EGL9</accession>
<sequence>MEGYIDEEILRIELQKEFGEKEGEIEDEDIEKIYKIVIDINKRTPVFKDLPEPLTNLAYNIFYMQIYNRTFFCDYKDIISEIKDSITQTSEIIDMIKEEAEALNSGSKKEAFYKLISNNHSIMASVYRHRKNFYDSSINVLCEKADRSELGEEIPSEDAILKLYELTESGECSRLQKVLDILIKHGDKLTIVDKDGEEQSNVSDLKLTDDDIYSLQLLARTERSDFDSFTYDIINGLIYNLIQVQDKDKKLHTSIAWLYYTIYKMSTMEHGFSLGKDENKDRIKTCVDQLNNMESIDIIDNKSILTILGEHSNVLDHKDFNISNFRNNVLPGYLKSIISDVCGIVGKSIKENTKNRNGGTIDTSKNKETGGTINTSGTTIKGMRTKTIIIVAIFMIVIAIVLSIMFLYPNEANKIMNNLNIM</sequence>
<dbReference type="HOGENOM" id="CLU_031899_0_0_1"/>
<keyword evidence="1" id="KW-0812">Transmembrane</keyword>
<gene>
    <name evidence="2" type="ORF">NEQG_01056</name>
</gene>
<reference evidence="2" key="1">
    <citation type="submission" date="2011-01" db="EMBL/GenBank/DDBJ databases">
        <title>The Genome Sequence of Nematocida parisii strain ERTm3.</title>
        <authorList>
            <consortium name="The Broad Institute Genome Sequencing Platform"/>
            <consortium name="The Broad Institute Genome Sequencing Center for Infectious Disease"/>
            <person name="Cuomo C."/>
            <person name="Troemel E."/>
            <person name="Young S.K."/>
            <person name="Zeng Q."/>
            <person name="Gargeya S."/>
            <person name="Fitzgerald M."/>
            <person name="Haas B."/>
            <person name="Abouelleil A."/>
            <person name="Alvarado L."/>
            <person name="Arachchi H.M."/>
            <person name="Berlin A."/>
            <person name="Chapman S.B."/>
            <person name="Gearin G."/>
            <person name="Goldberg J."/>
            <person name="Griggs A."/>
            <person name="Gujja S."/>
            <person name="Hansen M."/>
            <person name="Heiman D."/>
            <person name="Howarth C."/>
            <person name="Larimer J."/>
            <person name="Lui A."/>
            <person name="MacDonald P.J.P."/>
            <person name="McCowen C."/>
            <person name="Montmayeur A."/>
            <person name="Murphy C."/>
            <person name="Neiman D."/>
            <person name="Pearson M."/>
            <person name="Priest M."/>
            <person name="Roberts A."/>
            <person name="Saif S."/>
            <person name="Shea T."/>
            <person name="Sisk P."/>
            <person name="Stolte C."/>
            <person name="Sykes S."/>
            <person name="Wortman J."/>
            <person name="Nusbaum C."/>
            <person name="Birren B."/>
        </authorList>
    </citation>
    <scope>NUCLEOTIDE SEQUENCE</scope>
    <source>
        <strain evidence="2">ERTm3</strain>
    </source>
</reference>
<dbReference type="OrthoDB" id="9980053at2759"/>
<protein>
    <submittedName>
        <fullName evidence="2">Uncharacterized protein</fullName>
    </submittedName>
</protein>
<organism evidence="2 3">
    <name type="scientific">Nematocida parisii (strain ERTm3)</name>
    <name type="common">Nematode killer fungus</name>
    <dbReference type="NCBI Taxonomy" id="935791"/>
    <lineage>
        <taxon>Eukaryota</taxon>
        <taxon>Fungi</taxon>
        <taxon>Fungi incertae sedis</taxon>
        <taxon>Microsporidia</taxon>
        <taxon>Nematocida</taxon>
    </lineage>
</organism>
<dbReference type="Proteomes" id="UP000002872">
    <property type="component" value="Unassembled WGS sequence"/>
</dbReference>
<dbReference type="STRING" id="935791.I3EGL9"/>
<dbReference type="AlphaFoldDB" id="I3EGL9"/>
<dbReference type="InParanoid" id="I3EGL9"/>
<keyword evidence="1" id="KW-0472">Membrane</keyword>
<evidence type="ECO:0000256" key="1">
    <source>
        <dbReference type="SAM" id="Phobius"/>
    </source>
</evidence>
<keyword evidence="1" id="KW-1133">Transmembrane helix</keyword>
<evidence type="ECO:0000313" key="3">
    <source>
        <dbReference type="Proteomes" id="UP000002872"/>
    </source>
</evidence>
<proteinExistence type="predicted"/>